<dbReference type="Pfam" id="PF01915">
    <property type="entry name" value="Glyco_hydro_3_C"/>
    <property type="match status" value="1"/>
</dbReference>
<feature type="domain" description="Glycoside hydrolase family 3 C-terminal" evidence="3">
    <location>
        <begin position="368"/>
        <end position="609"/>
    </location>
</feature>
<dbReference type="PANTHER" id="PTHR30620">
    <property type="entry name" value="PERIPLASMIC BETA-GLUCOSIDASE-RELATED"/>
    <property type="match status" value="1"/>
</dbReference>
<dbReference type="Pfam" id="PF14310">
    <property type="entry name" value="Fn3-like"/>
    <property type="match status" value="1"/>
</dbReference>
<dbReference type="EMBL" id="JAGQLJ010000084">
    <property type="protein sequence ID" value="MCA9381345.1"/>
    <property type="molecule type" value="Genomic_DNA"/>
</dbReference>
<feature type="non-terminal residue" evidence="5">
    <location>
        <position position="678"/>
    </location>
</feature>
<dbReference type="SUPFAM" id="SSF52279">
    <property type="entry name" value="Beta-D-glucan exohydrolase, C-terminal domain"/>
    <property type="match status" value="1"/>
</dbReference>
<dbReference type="Pfam" id="PF00933">
    <property type="entry name" value="Glyco_hydro_3"/>
    <property type="match status" value="1"/>
</dbReference>
<dbReference type="InterPro" id="IPR026891">
    <property type="entry name" value="Fn3-like"/>
</dbReference>
<evidence type="ECO:0000256" key="1">
    <source>
        <dbReference type="ARBA" id="ARBA00022801"/>
    </source>
</evidence>
<evidence type="ECO:0000259" key="3">
    <source>
        <dbReference type="Pfam" id="PF01915"/>
    </source>
</evidence>
<dbReference type="Gene3D" id="3.40.50.1700">
    <property type="entry name" value="Glycoside hydrolase family 3 C-terminal domain"/>
    <property type="match status" value="1"/>
</dbReference>
<organism evidence="5 6">
    <name type="scientific">Candidatus Dojkabacteria bacterium</name>
    <dbReference type="NCBI Taxonomy" id="2099670"/>
    <lineage>
        <taxon>Bacteria</taxon>
        <taxon>Candidatus Dojkabacteria</taxon>
    </lineage>
</organism>
<protein>
    <submittedName>
        <fullName evidence="5">Glycoside hydrolase family 3 C-terminal domain-containing protein</fullName>
    </submittedName>
</protein>
<sequence>QMMGVWGKQDKIYLDNEGNLDYDKIRINFKDGIGQIGRLSDANGGLSPVEMAEMANALQKYFREETRLGIPAIIHEECLHGLAAKEATSYPQPIGLASTFNPDLIEKIYTAIAEDARKRGAHQALTPVVDVARDPRWGRVEETFGEDPHLIAEMSKAAIRGFQGDQDFLEKKRVIATLKHFAAHGQPESGANCGPANFSERVLRDTFLAPFKEVIKETKPLSVMASYNEIDGIPSHANIWLLRKILRDEWKFDGYVVSDYYAITELNQKDETVSHSVAKDKVDAAYLAAMAGVNLELPEIDCYPYLIDLVENGKLSETVIDELVAPMLRVKFQMGLFEDPYVDPLLIKNEVKLEQDKKIALQAAHETIILLKNNNDLLPLNINDKKTIAVIGPNANRVLLGGYSGKPKEHTTVLQGIKDKVKENLKILYSEGCKITIGGSWEEDAVTLSDPEEDKNLIKEAVKTAEKSDVVVLVLGGNEQTSREAWQKDHLGDRTSLDLVGMQNELVSEILKTGKPVVVLLFNGRPNSFNYINENVPAILECWYLGQENGNAVADVLFGDVNPSGKLPISIPRSVGHIPCHYNHKPSSRRGYLFDDISPLYPFGYGMSYTTFELSNTNLKDKIIKKNSCTKISVDITNTGNVAGSEVVQLYIRDLVSSVTRPVKELKGFEKIFLEAGE</sequence>
<evidence type="ECO:0000259" key="2">
    <source>
        <dbReference type="Pfam" id="PF00933"/>
    </source>
</evidence>
<dbReference type="GO" id="GO:0008422">
    <property type="term" value="F:beta-glucosidase activity"/>
    <property type="evidence" value="ECO:0007669"/>
    <property type="project" value="TreeGrafter"/>
</dbReference>
<dbReference type="PANTHER" id="PTHR30620:SF123">
    <property type="entry name" value="BETA-XYLOSIDASE"/>
    <property type="match status" value="1"/>
</dbReference>
<evidence type="ECO:0000313" key="5">
    <source>
        <dbReference type="EMBL" id="MCA9381345.1"/>
    </source>
</evidence>
<evidence type="ECO:0000313" key="6">
    <source>
        <dbReference type="Proteomes" id="UP000775877"/>
    </source>
</evidence>
<keyword evidence="1 5" id="KW-0378">Hydrolase</keyword>
<comment type="caution">
    <text evidence="5">The sequence shown here is derived from an EMBL/GenBank/DDBJ whole genome shotgun (WGS) entry which is preliminary data.</text>
</comment>
<dbReference type="PRINTS" id="PR00133">
    <property type="entry name" value="GLHYDRLASE3"/>
</dbReference>
<dbReference type="InterPro" id="IPR017853">
    <property type="entry name" value="GH"/>
</dbReference>
<evidence type="ECO:0000259" key="4">
    <source>
        <dbReference type="Pfam" id="PF14310"/>
    </source>
</evidence>
<dbReference type="Gene3D" id="3.20.20.300">
    <property type="entry name" value="Glycoside hydrolase, family 3, N-terminal domain"/>
    <property type="match status" value="1"/>
</dbReference>
<dbReference type="SUPFAM" id="SSF51445">
    <property type="entry name" value="(Trans)glycosidases"/>
    <property type="match status" value="1"/>
</dbReference>
<feature type="domain" description="Fibronectin type III-like" evidence="4">
    <location>
        <begin position="646"/>
        <end position="678"/>
    </location>
</feature>
<dbReference type="Gene3D" id="2.60.40.10">
    <property type="entry name" value="Immunoglobulins"/>
    <property type="match status" value="1"/>
</dbReference>
<dbReference type="InterPro" id="IPR051915">
    <property type="entry name" value="Cellulose_Degrad_GH3"/>
</dbReference>
<gene>
    <name evidence="5" type="ORF">KC678_03710</name>
</gene>
<dbReference type="InterPro" id="IPR036962">
    <property type="entry name" value="Glyco_hydro_3_N_sf"/>
</dbReference>
<dbReference type="InterPro" id="IPR013783">
    <property type="entry name" value="Ig-like_fold"/>
</dbReference>
<dbReference type="Proteomes" id="UP000775877">
    <property type="component" value="Unassembled WGS sequence"/>
</dbReference>
<reference evidence="5" key="2">
    <citation type="journal article" date="2021" name="Microbiome">
        <title>Successional dynamics and alternative stable states in a saline activated sludge microbial community over 9 years.</title>
        <authorList>
            <person name="Wang Y."/>
            <person name="Ye J."/>
            <person name="Ju F."/>
            <person name="Liu L."/>
            <person name="Boyd J.A."/>
            <person name="Deng Y."/>
            <person name="Parks D.H."/>
            <person name="Jiang X."/>
            <person name="Yin X."/>
            <person name="Woodcroft B.J."/>
            <person name="Tyson G.W."/>
            <person name="Hugenholtz P."/>
            <person name="Polz M.F."/>
            <person name="Zhang T."/>
        </authorList>
    </citation>
    <scope>NUCLEOTIDE SEQUENCE</scope>
    <source>
        <strain evidence="5">HKST-UBA13</strain>
    </source>
</reference>
<feature type="non-terminal residue" evidence="5">
    <location>
        <position position="1"/>
    </location>
</feature>
<reference evidence="5" key="1">
    <citation type="submission" date="2020-04" db="EMBL/GenBank/DDBJ databases">
        <authorList>
            <person name="Zhang T."/>
        </authorList>
    </citation>
    <scope>NUCLEOTIDE SEQUENCE</scope>
    <source>
        <strain evidence="5">HKST-UBA13</strain>
    </source>
</reference>
<proteinExistence type="predicted"/>
<name>A0A955RHB9_9BACT</name>
<dbReference type="GO" id="GO:0009251">
    <property type="term" value="P:glucan catabolic process"/>
    <property type="evidence" value="ECO:0007669"/>
    <property type="project" value="TreeGrafter"/>
</dbReference>
<dbReference type="InterPro" id="IPR036881">
    <property type="entry name" value="Glyco_hydro_3_C_sf"/>
</dbReference>
<accession>A0A955RHB9</accession>
<dbReference type="InterPro" id="IPR002772">
    <property type="entry name" value="Glyco_hydro_3_C"/>
</dbReference>
<dbReference type="AlphaFoldDB" id="A0A955RHB9"/>
<dbReference type="InterPro" id="IPR001764">
    <property type="entry name" value="Glyco_hydro_3_N"/>
</dbReference>
<feature type="domain" description="Glycoside hydrolase family 3 N-terminal" evidence="2">
    <location>
        <begin position="35"/>
        <end position="329"/>
    </location>
</feature>